<dbReference type="GO" id="GO:0008017">
    <property type="term" value="F:microtubule binding"/>
    <property type="evidence" value="ECO:0007669"/>
    <property type="project" value="InterPro"/>
</dbReference>
<protein>
    <recommendedName>
        <fullName evidence="6">Kinesin-like protein</fullName>
    </recommendedName>
</protein>
<dbReference type="GO" id="GO:0051256">
    <property type="term" value="P:mitotic spindle midzone assembly"/>
    <property type="evidence" value="ECO:0007669"/>
    <property type="project" value="TreeGrafter"/>
</dbReference>
<feature type="region of interest" description="Disordered" evidence="8">
    <location>
        <begin position="1"/>
        <end position="20"/>
    </location>
</feature>
<keyword evidence="4" id="KW-0963">Cytoplasm</keyword>
<comment type="subcellular location">
    <subcellularLocation>
        <location evidence="1">Cytoplasm</location>
        <location evidence="1">Cytoskeleton</location>
    </subcellularLocation>
</comment>
<dbReference type="EMBL" id="QKKF02010319">
    <property type="protein sequence ID" value="RZF44754.1"/>
    <property type="molecule type" value="Genomic_DNA"/>
</dbReference>
<keyword evidence="5 6" id="KW-0505">Motor protein</keyword>
<dbReference type="InterPro" id="IPR001752">
    <property type="entry name" value="Kinesin_motor_dom"/>
</dbReference>
<dbReference type="SUPFAM" id="SSF52540">
    <property type="entry name" value="P-loop containing nucleoside triphosphate hydrolases"/>
    <property type="match status" value="1"/>
</dbReference>
<evidence type="ECO:0000256" key="3">
    <source>
        <dbReference type="ARBA" id="ARBA00022840"/>
    </source>
</evidence>
<feature type="region of interest" description="Disordered" evidence="8">
    <location>
        <begin position="443"/>
        <end position="469"/>
    </location>
</feature>
<dbReference type="InterPro" id="IPR032384">
    <property type="entry name" value="Kif23_Arf-bd"/>
</dbReference>
<dbReference type="PANTHER" id="PTHR24115:SF600">
    <property type="entry name" value="KINESIN-LIKE PROTEIN KIF23"/>
    <property type="match status" value="1"/>
</dbReference>
<feature type="region of interest" description="Disordered" evidence="8">
    <location>
        <begin position="821"/>
        <end position="861"/>
    </location>
</feature>
<evidence type="ECO:0000256" key="5">
    <source>
        <dbReference type="PROSITE-ProRule" id="PRU00283"/>
    </source>
</evidence>
<evidence type="ECO:0000313" key="10">
    <source>
        <dbReference type="EMBL" id="RZF44754.1"/>
    </source>
</evidence>
<keyword evidence="4" id="KW-0206">Cytoskeleton</keyword>
<dbReference type="InterPro" id="IPR019821">
    <property type="entry name" value="Kinesin_motor_CS"/>
</dbReference>
<dbReference type="Proteomes" id="UP000291343">
    <property type="component" value="Unassembled WGS sequence"/>
</dbReference>
<feature type="coiled-coil region" evidence="7">
    <location>
        <begin position="549"/>
        <end position="644"/>
    </location>
</feature>
<dbReference type="PROSITE" id="PS00411">
    <property type="entry name" value="KINESIN_MOTOR_1"/>
    <property type="match status" value="1"/>
</dbReference>
<dbReference type="InParanoid" id="A0A482XGA1"/>
<dbReference type="SMART" id="SM00129">
    <property type="entry name" value="KISc"/>
    <property type="match status" value="1"/>
</dbReference>
<evidence type="ECO:0000256" key="7">
    <source>
        <dbReference type="SAM" id="Coils"/>
    </source>
</evidence>
<reference evidence="10 11" key="1">
    <citation type="journal article" date="2017" name="Gigascience">
        <title>Genome sequence of the small brown planthopper, Laodelphax striatellus.</title>
        <authorList>
            <person name="Zhu J."/>
            <person name="Jiang F."/>
            <person name="Wang X."/>
            <person name="Yang P."/>
            <person name="Bao Y."/>
            <person name="Zhao W."/>
            <person name="Wang W."/>
            <person name="Lu H."/>
            <person name="Wang Q."/>
            <person name="Cui N."/>
            <person name="Li J."/>
            <person name="Chen X."/>
            <person name="Luo L."/>
            <person name="Yu J."/>
            <person name="Kang L."/>
            <person name="Cui F."/>
        </authorList>
    </citation>
    <scope>NUCLEOTIDE SEQUENCE [LARGE SCALE GENOMIC DNA]</scope>
    <source>
        <strain evidence="10">Lst14</strain>
    </source>
</reference>
<dbReference type="AlphaFoldDB" id="A0A482XGA1"/>
<evidence type="ECO:0000256" key="2">
    <source>
        <dbReference type="ARBA" id="ARBA00022741"/>
    </source>
</evidence>
<dbReference type="InterPro" id="IPR027640">
    <property type="entry name" value="Kinesin-like_fam"/>
</dbReference>
<feature type="compositionally biased region" description="Basic residues" evidence="8">
    <location>
        <begin position="1"/>
        <end position="14"/>
    </location>
</feature>
<keyword evidence="6" id="KW-0493">Microtubule</keyword>
<dbReference type="STRING" id="195883.A0A482XGA1"/>
<dbReference type="FunCoup" id="A0A482XGA1">
    <property type="interactions" value="508"/>
</dbReference>
<accession>A0A482XGA1</accession>
<dbReference type="GO" id="GO:0005524">
    <property type="term" value="F:ATP binding"/>
    <property type="evidence" value="ECO:0007669"/>
    <property type="project" value="UniProtKB-UniRule"/>
</dbReference>
<feature type="region of interest" description="Disordered" evidence="8">
    <location>
        <begin position="725"/>
        <end position="746"/>
    </location>
</feature>
<dbReference type="PROSITE" id="PS50067">
    <property type="entry name" value="KINESIN_MOTOR_2"/>
    <property type="match status" value="1"/>
</dbReference>
<dbReference type="PRINTS" id="PR00380">
    <property type="entry name" value="KINESINHEAVY"/>
</dbReference>
<evidence type="ECO:0000259" key="9">
    <source>
        <dbReference type="PROSITE" id="PS50067"/>
    </source>
</evidence>
<sequence length="861" mass="97517">MKRSKQAKGAIKKTRSNESLKEKHPLRVYCRLRPLQSDNESSCVTIEPPNRLLLTVTDGSRAGFEKQFRFGFKNIFDETSTQEQVFNETSLPLVQNLIGGRNGLLFTYGVSNSGKSFTMDGTPENYGIMPRSISVLFNSINSRQAPKYLFKPDRMNSFDVQPQPDALLERQRELMASMKNPRSAKKRNPCADLRGGQLSSPKLEVNEENVFAVFITYIEIYNNCVYDLLEDNQAEDCTRIRPLQPKIIREDGTKNMYVHGVDEIEVTTPEEALELFYRGQKKRRLAHTALNTESSRSHSVFTIRLVQTPMPRDVDGAGGDKKSLSVSQLSLVDLAGSERTSRAKTHGQRLREAGNINNSLMTLRNCFELLRENQLSGANKMIPYRESRLTHLFKNYFDGDGDVRMIICVNPRADDCDEINHVLKFAEMSQEVKVNRIRPVKDVPCSSTAKRKPPSGESKQPNVLVPPESNSSNLNTSFLVSCRFQQPFPPVPDFSNLVDIGYIAETLKILLARKDRAKELQTHVKSLGSSLRVELESVCCEASSKQDDLKRLADLNREKEKMIVELQRKIHEMDTTKLNLKMKCTSTEHHLWSRENELADKEHQLTKQQEAREREKMRMKDQINQKTEKLAKELQRQKSQMEMELWQRDRRLRKVKKILDGGPGTHFTPSTASSETDIAQSCEPLRPSNRPLFKTPSKCTESALDLASSKPGRGRENMAAAAAVNPRTYRRSRSAGPGDVWLDHRPPNLPPDTVFQPLMKKSHPVTKLTDIRDVNKSSKYCLTVLDKDSDGDVETCLYKGDVLPTPSGGAQVTFNDVEILKQKSPINSPPRKRASDSNATPQDVEDRCALSVEGHVKKSRR</sequence>
<keyword evidence="2 5" id="KW-0547">Nucleotide-binding</keyword>
<dbReference type="InterPro" id="IPR038105">
    <property type="entry name" value="Kif23_Arf-bd_sf"/>
</dbReference>
<dbReference type="Pfam" id="PF16540">
    <property type="entry name" value="MKLP1_Arf_bdg"/>
    <property type="match status" value="1"/>
</dbReference>
<organism evidence="10 11">
    <name type="scientific">Laodelphax striatellus</name>
    <name type="common">Small brown planthopper</name>
    <name type="synonym">Delphax striatella</name>
    <dbReference type="NCBI Taxonomy" id="195883"/>
    <lineage>
        <taxon>Eukaryota</taxon>
        <taxon>Metazoa</taxon>
        <taxon>Ecdysozoa</taxon>
        <taxon>Arthropoda</taxon>
        <taxon>Hexapoda</taxon>
        <taxon>Insecta</taxon>
        <taxon>Pterygota</taxon>
        <taxon>Neoptera</taxon>
        <taxon>Paraneoptera</taxon>
        <taxon>Hemiptera</taxon>
        <taxon>Auchenorrhyncha</taxon>
        <taxon>Fulgoroidea</taxon>
        <taxon>Delphacidae</taxon>
        <taxon>Criomorphinae</taxon>
        <taxon>Laodelphax</taxon>
    </lineage>
</organism>
<dbReference type="GO" id="GO:0007018">
    <property type="term" value="P:microtubule-based movement"/>
    <property type="evidence" value="ECO:0007669"/>
    <property type="project" value="InterPro"/>
</dbReference>
<dbReference type="GO" id="GO:0005874">
    <property type="term" value="C:microtubule"/>
    <property type="evidence" value="ECO:0007669"/>
    <property type="project" value="UniProtKB-KW"/>
</dbReference>
<evidence type="ECO:0000256" key="8">
    <source>
        <dbReference type="SAM" id="MobiDB-lite"/>
    </source>
</evidence>
<dbReference type="GO" id="GO:0003777">
    <property type="term" value="F:microtubule motor activity"/>
    <property type="evidence" value="ECO:0007669"/>
    <property type="project" value="InterPro"/>
</dbReference>
<dbReference type="GO" id="GO:0016887">
    <property type="term" value="F:ATP hydrolysis activity"/>
    <property type="evidence" value="ECO:0007669"/>
    <property type="project" value="TreeGrafter"/>
</dbReference>
<evidence type="ECO:0000256" key="4">
    <source>
        <dbReference type="ARBA" id="ARBA00023212"/>
    </source>
</evidence>
<keyword evidence="3 5" id="KW-0067">ATP-binding</keyword>
<keyword evidence="7" id="KW-0175">Coiled coil</keyword>
<evidence type="ECO:0000256" key="1">
    <source>
        <dbReference type="ARBA" id="ARBA00004245"/>
    </source>
</evidence>
<dbReference type="Gene3D" id="3.40.850.10">
    <property type="entry name" value="Kinesin motor domain"/>
    <property type="match status" value="1"/>
</dbReference>
<evidence type="ECO:0000256" key="6">
    <source>
        <dbReference type="RuleBase" id="RU000394"/>
    </source>
</evidence>
<feature type="domain" description="Kinesin motor" evidence="9">
    <location>
        <begin position="25"/>
        <end position="432"/>
    </location>
</feature>
<dbReference type="SMR" id="A0A482XGA1"/>
<dbReference type="PANTHER" id="PTHR24115">
    <property type="entry name" value="KINESIN-RELATED"/>
    <property type="match status" value="1"/>
</dbReference>
<feature type="binding site" evidence="5">
    <location>
        <begin position="109"/>
        <end position="116"/>
    </location>
    <ligand>
        <name>ATP</name>
        <dbReference type="ChEBI" id="CHEBI:30616"/>
    </ligand>
</feature>
<proteinExistence type="inferred from homology"/>
<dbReference type="OrthoDB" id="2403182at2759"/>
<dbReference type="GO" id="GO:0005871">
    <property type="term" value="C:kinesin complex"/>
    <property type="evidence" value="ECO:0007669"/>
    <property type="project" value="TreeGrafter"/>
</dbReference>
<comment type="caution">
    <text evidence="10">The sequence shown here is derived from an EMBL/GenBank/DDBJ whole genome shotgun (WGS) entry which is preliminary data.</text>
</comment>
<dbReference type="GO" id="GO:0005634">
    <property type="term" value="C:nucleus"/>
    <property type="evidence" value="ECO:0007669"/>
    <property type="project" value="TreeGrafter"/>
</dbReference>
<dbReference type="Pfam" id="PF00225">
    <property type="entry name" value="Kinesin"/>
    <property type="match status" value="1"/>
</dbReference>
<dbReference type="Gene3D" id="2.60.40.4330">
    <property type="entry name" value="Kinesin-like protein Kif23, Arf6-interacting domain"/>
    <property type="match status" value="1"/>
</dbReference>
<name>A0A482XGA1_LAOST</name>
<dbReference type="InterPro" id="IPR036961">
    <property type="entry name" value="Kinesin_motor_dom_sf"/>
</dbReference>
<comment type="similarity">
    <text evidence="5 6">Belongs to the TRAFAC class myosin-kinesin ATPase superfamily. Kinesin family.</text>
</comment>
<dbReference type="InterPro" id="IPR027417">
    <property type="entry name" value="P-loop_NTPase"/>
</dbReference>
<keyword evidence="11" id="KW-1185">Reference proteome</keyword>
<gene>
    <name evidence="10" type="ORF">LSTR_LSTR000706</name>
</gene>
<evidence type="ECO:0000313" key="11">
    <source>
        <dbReference type="Proteomes" id="UP000291343"/>
    </source>
</evidence>